<proteinExistence type="predicted"/>
<name>A0AAD5VX36_9AGAR</name>
<feature type="region of interest" description="Disordered" evidence="1">
    <location>
        <begin position="70"/>
        <end position="197"/>
    </location>
</feature>
<comment type="caution">
    <text evidence="2">The sequence shown here is derived from an EMBL/GenBank/DDBJ whole genome shotgun (WGS) entry which is preliminary data.</text>
</comment>
<evidence type="ECO:0000313" key="2">
    <source>
        <dbReference type="EMBL" id="KAJ3572359.1"/>
    </source>
</evidence>
<evidence type="ECO:0000256" key="1">
    <source>
        <dbReference type="SAM" id="MobiDB-lite"/>
    </source>
</evidence>
<dbReference type="Proteomes" id="UP001213000">
    <property type="component" value="Unassembled WGS sequence"/>
</dbReference>
<protein>
    <submittedName>
        <fullName evidence="2">Uncharacterized protein</fullName>
    </submittedName>
</protein>
<sequence length="343" mass="37762">MGWPVEMFRAHSPYSPFFTSGLLFEPVSARPTTDSAADKQSIPSTIYFDVEFSDDDQYRSFLSLDLAETQSTRSLSLKRKASSKRTGRSSARSRPKFSPIAESPSRESLRSGPSPKPVPSIKLPPAPSRSLQPTISTAPPRLPSLPALPSLELDLSASPKRRKKSITSAQKPVTVSPPPSVRPPTRQGSTVSTRTRLRNRATALALLEGRQKPVVAPVKREPKNFMSMSDDEDEDDEDVLPRSDSEDEPVQVQAYNPSFEPEDIVLPASPTTLSFPPSRVLRPSNSANLGGRKASQRRAKHKSGKTGEWFPLKSFIDLCNENDDESGSGSWNWRSFIEVSTLS</sequence>
<accession>A0AAD5VX36</accession>
<feature type="compositionally biased region" description="Acidic residues" evidence="1">
    <location>
        <begin position="229"/>
        <end position="238"/>
    </location>
</feature>
<feature type="compositionally biased region" description="Basic residues" evidence="1">
    <location>
        <begin position="76"/>
        <end position="95"/>
    </location>
</feature>
<keyword evidence="3" id="KW-1185">Reference proteome</keyword>
<feature type="compositionally biased region" description="Pro residues" evidence="1">
    <location>
        <begin position="114"/>
        <end position="127"/>
    </location>
</feature>
<feature type="region of interest" description="Disordered" evidence="1">
    <location>
        <begin position="275"/>
        <end position="305"/>
    </location>
</feature>
<dbReference type="AlphaFoldDB" id="A0AAD5VX36"/>
<feature type="region of interest" description="Disordered" evidence="1">
    <location>
        <begin position="218"/>
        <end position="250"/>
    </location>
</feature>
<feature type="compositionally biased region" description="Basic residues" evidence="1">
    <location>
        <begin position="294"/>
        <end position="304"/>
    </location>
</feature>
<evidence type="ECO:0000313" key="3">
    <source>
        <dbReference type="Proteomes" id="UP001213000"/>
    </source>
</evidence>
<feature type="compositionally biased region" description="Low complexity" evidence="1">
    <location>
        <begin position="136"/>
        <end position="158"/>
    </location>
</feature>
<organism evidence="2 3">
    <name type="scientific">Leucocoprinus birnbaumii</name>
    <dbReference type="NCBI Taxonomy" id="56174"/>
    <lineage>
        <taxon>Eukaryota</taxon>
        <taxon>Fungi</taxon>
        <taxon>Dikarya</taxon>
        <taxon>Basidiomycota</taxon>
        <taxon>Agaricomycotina</taxon>
        <taxon>Agaricomycetes</taxon>
        <taxon>Agaricomycetidae</taxon>
        <taxon>Agaricales</taxon>
        <taxon>Agaricineae</taxon>
        <taxon>Agaricaceae</taxon>
        <taxon>Leucocoprinus</taxon>
    </lineage>
</organism>
<dbReference type="EMBL" id="JANIEX010000145">
    <property type="protein sequence ID" value="KAJ3572359.1"/>
    <property type="molecule type" value="Genomic_DNA"/>
</dbReference>
<gene>
    <name evidence="2" type="ORF">NP233_g3133</name>
</gene>
<reference evidence="2" key="1">
    <citation type="submission" date="2022-07" db="EMBL/GenBank/DDBJ databases">
        <title>Genome Sequence of Leucocoprinus birnbaumii.</title>
        <authorList>
            <person name="Buettner E."/>
        </authorList>
    </citation>
    <scope>NUCLEOTIDE SEQUENCE</scope>
    <source>
        <strain evidence="2">VT141</strain>
    </source>
</reference>